<keyword evidence="3" id="KW-0238">DNA-binding</keyword>
<evidence type="ECO:0000259" key="2">
    <source>
        <dbReference type="PROSITE" id="PS50930"/>
    </source>
</evidence>
<proteinExistence type="predicted"/>
<feature type="transmembrane region" description="Helical" evidence="1">
    <location>
        <begin position="58"/>
        <end position="84"/>
    </location>
</feature>
<dbReference type="GO" id="GO:0000156">
    <property type="term" value="F:phosphorelay response regulator activity"/>
    <property type="evidence" value="ECO:0007669"/>
    <property type="project" value="InterPro"/>
</dbReference>
<accession>A0A1M7BTP8</accession>
<dbReference type="SMART" id="SM00850">
    <property type="entry name" value="LytTR"/>
    <property type="match status" value="1"/>
</dbReference>
<dbReference type="OrthoDB" id="1118393at2"/>
<feature type="domain" description="HTH LytTR-type" evidence="2">
    <location>
        <begin position="220"/>
        <end position="289"/>
    </location>
</feature>
<feature type="transmembrane region" description="Helical" evidence="1">
    <location>
        <begin position="134"/>
        <end position="153"/>
    </location>
</feature>
<dbReference type="InterPro" id="IPR046947">
    <property type="entry name" value="LytR-like"/>
</dbReference>
<keyword evidence="1" id="KW-0472">Membrane</keyword>
<dbReference type="RefSeq" id="WP_073080602.1">
    <property type="nucleotide sequence ID" value="NZ_FRBL01000004.1"/>
</dbReference>
<protein>
    <submittedName>
        <fullName evidence="3">LytTr DNA-binding domain-containing protein</fullName>
    </submittedName>
</protein>
<dbReference type="PANTHER" id="PTHR37299">
    <property type="entry name" value="TRANSCRIPTIONAL REGULATOR-RELATED"/>
    <property type="match status" value="1"/>
</dbReference>
<organism evidence="3 4">
    <name type="scientific">Chitinophaga jiangningensis</name>
    <dbReference type="NCBI Taxonomy" id="1419482"/>
    <lineage>
        <taxon>Bacteria</taxon>
        <taxon>Pseudomonadati</taxon>
        <taxon>Bacteroidota</taxon>
        <taxon>Chitinophagia</taxon>
        <taxon>Chitinophagales</taxon>
        <taxon>Chitinophagaceae</taxon>
        <taxon>Chitinophaga</taxon>
    </lineage>
</organism>
<evidence type="ECO:0000313" key="3">
    <source>
        <dbReference type="EMBL" id="SHL58408.1"/>
    </source>
</evidence>
<gene>
    <name evidence="3" type="ORF">SAMN05444266_10465</name>
</gene>
<feature type="transmembrane region" description="Helical" evidence="1">
    <location>
        <begin position="24"/>
        <end position="46"/>
    </location>
</feature>
<evidence type="ECO:0000313" key="4">
    <source>
        <dbReference type="Proteomes" id="UP000184420"/>
    </source>
</evidence>
<name>A0A1M7BTP8_9BACT</name>
<dbReference type="AlphaFoldDB" id="A0A1M7BTP8"/>
<dbReference type="InterPro" id="IPR007492">
    <property type="entry name" value="LytTR_DNA-bd_dom"/>
</dbReference>
<dbReference type="STRING" id="1419482.SAMN05444266_10465"/>
<dbReference type="Pfam" id="PF04397">
    <property type="entry name" value="LytTR"/>
    <property type="match status" value="1"/>
</dbReference>
<dbReference type="Gene3D" id="2.40.50.1020">
    <property type="entry name" value="LytTr DNA-binding domain"/>
    <property type="match status" value="1"/>
</dbReference>
<feature type="transmembrane region" description="Helical" evidence="1">
    <location>
        <begin position="96"/>
        <end position="119"/>
    </location>
</feature>
<dbReference type="PROSITE" id="PS50930">
    <property type="entry name" value="HTH_LYTTR"/>
    <property type="match status" value="1"/>
</dbReference>
<evidence type="ECO:0000256" key="1">
    <source>
        <dbReference type="SAM" id="Phobius"/>
    </source>
</evidence>
<keyword evidence="1" id="KW-0812">Transmembrane</keyword>
<dbReference type="PANTHER" id="PTHR37299:SF1">
    <property type="entry name" value="STAGE 0 SPORULATION PROTEIN A HOMOLOG"/>
    <property type="match status" value="1"/>
</dbReference>
<dbReference type="Proteomes" id="UP000184420">
    <property type="component" value="Unassembled WGS sequence"/>
</dbReference>
<sequence length="291" mass="33471">MKTLRGIFLLQEEMKRPFTLLDNAANRIAFIGFSAVFSFCFMYIFLPFNINTWYEGQRLSLIAILGIFTLCGSSAMICTQFVLFRLKWRRHISNAGYLLWVLAEVALIGMVVTIVNSAINTNIFLTFAEFCSTLPYIALIIAIPYCLSLLWFYTRQKIQEVKTLEHTRQQVIPADHTVQIRDEHDKPVLSIHPEKLLMVKAEDNYVHVFYLAGATMKKELIRTSLKKVEAAITPFGFNRSHRSYIINTSRVVLFRKQNKGYILHLDGLDDVEVPVSGSYLSFFTERFSPAC</sequence>
<keyword evidence="4" id="KW-1185">Reference proteome</keyword>
<dbReference type="GO" id="GO:0003677">
    <property type="term" value="F:DNA binding"/>
    <property type="evidence" value="ECO:0007669"/>
    <property type="project" value="UniProtKB-KW"/>
</dbReference>
<dbReference type="EMBL" id="FRBL01000004">
    <property type="protein sequence ID" value="SHL58408.1"/>
    <property type="molecule type" value="Genomic_DNA"/>
</dbReference>
<reference evidence="3 4" key="1">
    <citation type="submission" date="2016-11" db="EMBL/GenBank/DDBJ databases">
        <authorList>
            <person name="Jaros S."/>
            <person name="Januszkiewicz K."/>
            <person name="Wedrychowicz H."/>
        </authorList>
    </citation>
    <scope>NUCLEOTIDE SEQUENCE [LARGE SCALE GENOMIC DNA]</scope>
    <source>
        <strain evidence="3 4">DSM 27406</strain>
    </source>
</reference>
<keyword evidence="1" id="KW-1133">Transmembrane helix</keyword>